<evidence type="ECO:0000313" key="2">
    <source>
        <dbReference type="Proteomes" id="UP000807769"/>
    </source>
</evidence>
<dbReference type="Gene3D" id="3.40.50.12550">
    <property type="entry name" value="Ubiquitin-activating enzyme E1, inactive adenylation domain, subdomain 2"/>
    <property type="match status" value="1"/>
</dbReference>
<dbReference type="SUPFAM" id="SSF69572">
    <property type="entry name" value="Activating enzymes of the ubiquitin-like proteins"/>
    <property type="match status" value="1"/>
</dbReference>
<dbReference type="OrthoDB" id="1708823at2759"/>
<proteinExistence type="predicted"/>
<reference evidence="1" key="1">
    <citation type="journal article" date="2020" name="New Phytol.">
        <title>Comparative genomics reveals dynamic genome evolution in host specialist ectomycorrhizal fungi.</title>
        <authorList>
            <person name="Lofgren L.A."/>
            <person name="Nguyen N.H."/>
            <person name="Vilgalys R."/>
            <person name="Ruytinx J."/>
            <person name="Liao H.L."/>
            <person name="Branco S."/>
            <person name="Kuo A."/>
            <person name="LaButti K."/>
            <person name="Lipzen A."/>
            <person name="Andreopoulos W."/>
            <person name="Pangilinan J."/>
            <person name="Riley R."/>
            <person name="Hundley H."/>
            <person name="Na H."/>
            <person name="Barry K."/>
            <person name="Grigoriev I.V."/>
            <person name="Stajich J.E."/>
            <person name="Kennedy P.G."/>
        </authorList>
    </citation>
    <scope>NUCLEOTIDE SEQUENCE</scope>
    <source>
        <strain evidence="1">MN1</strain>
    </source>
</reference>
<sequence>MTHVTITAQAHFSELPNTAAFLGGMVAQEVIKMIAKQYVPVKGYCVIDLIET</sequence>
<comment type="caution">
    <text evidence="1">The sequence shown here is derived from an EMBL/GenBank/DDBJ whole genome shotgun (WGS) entry which is preliminary data.</text>
</comment>
<dbReference type="GeneID" id="64630544"/>
<dbReference type="EMBL" id="JABBWG010000032">
    <property type="protein sequence ID" value="KAG1810605.1"/>
    <property type="molecule type" value="Genomic_DNA"/>
</dbReference>
<dbReference type="AlphaFoldDB" id="A0A9P7J9W3"/>
<dbReference type="RefSeq" id="XP_041189501.1">
    <property type="nucleotide sequence ID" value="XM_041336527.1"/>
</dbReference>
<evidence type="ECO:0000313" key="1">
    <source>
        <dbReference type="EMBL" id="KAG1810605.1"/>
    </source>
</evidence>
<dbReference type="GO" id="GO:0008641">
    <property type="term" value="F:ubiquitin-like modifier activating enzyme activity"/>
    <property type="evidence" value="ECO:0007669"/>
    <property type="project" value="InterPro"/>
</dbReference>
<protein>
    <submittedName>
        <fullName evidence="1">Uncharacterized protein</fullName>
    </submittedName>
</protein>
<organism evidence="1 2">
    <name type="scientific">Suillus subaureus</name>
    <dbReference type="NCBI Taxonomy" id="48587"/>
    <lineage>
        <taxon>Eukaryota</taxon>
        <taxon>Fungi</taxon>
        <taxon>Dikarya</taxon>
        <taxon>Basidiomycota</taxon>
        <taxon>Agaricomycotina</taxon>
        <taxon>Agaricomycetes</taxon>
        <taxon>Agaricomycetidae</taxon>
        <taxon>Boletales</taxon>
        <taxon>Suillineae</taxon>
        <taxon>Suillaceae</taxon>
        <taxon>Suillus</taxon>
    </lineage>
</organism>
<keyword evidence="2" id="KW-1185">Reference proteome</keyword>
<gene>
    <name evidence="1" type="ORF">BJ212DRAFT_1377674</name>
</gene>
<dbReference type="InterPro" id="IPR035985">
    <property type="entry name" value="Ubiquitin-activating_enz"/>
</dbReference>
<accession>A0A9P7J9W3</accession>
<dbReference type="Proteomes" id="UP000807769">
    <property type="component" value="Unassembled WGS sequence"/>
</dbReference>
<name>A0A9P7J9W3_9AGAM</name>